<dbReference type="SUPFAM" id="SSF52058">
    <property type="entry name" value="L domain-like"/>
    <property type="match status" value="1"/>
</dbReference>
<dbReference type="FunFam" id="3.80.10.10:FF:001360">
    <property type="entry name" value="Uncharacterized protein"/>
    <property type="match status" value="1"/>
</dbReference>
<keyword evidence="4" id="KW-1015">Disulfide bond</keyword>
<evidence type="ECO:0000313" key="10">
    <source>
        <dbReference type="Proteomes" id="UP000261540"/>
    </source>
</evidence>
<evidence type="ECO:0000256" key="1">
    <source>
        <dbReference type="ARBA" id="ARBA00022614"/>
    </source>
</evidence>
<dbReference type="GO" id="GO:0005886">
    <property type="term" value="C:plasma membrane"/>
    <property type="evidence" value="ECO:0007669"/>
    <property type="project" value="TreeGrafter"/>
</dbReference>
<feature type="transmembrane region" description="Helical" evidence="6">
    <location>
        <begin position="608"/>
        <end position="630"/>
    </location>
</feature>
<dbReference type="Proteomes" id="UP000261540">
    <property type="component" value="Unplaced"/>
</dbReference>
<dbReference type="SMART" id="SM00369">
    <property type="entry name" value="LRR_TYP"/>
    <property type="match status" value="11"/>
</dbReference>
<dbReference type="SMART" id="SM00082">
    <property type="entry name" value="LRRCT"/>
    <property type="match status" value="1"/>
</dbReference>
<evidence type="ECO:0000256" key="7">
    <source>
        <dbReference type="SAM" id="SignalP"/>
    </source>
</evidence>
<reference evidence="9" key="2">
    <citation type="submission" date="2025-09" db="UniProtKB">
        <authorList>
            <consortium name="Ensembl"/>
        </authorList>
    </citation>
    <scope>IDENTIFICATION</scope>
</reference>
<dbReference type="InterPro" id="IPR013783">
    <property type="entry name" value="Ig-like_fold"/>
</dbReference>
<dbReference type="InterPro" id="IPR001611">
    <property type="entry name" value="Leu-rich_rpt"/>
</dbReference>
<keyword evidence="3" id="KW-0677">Repeat</keyword>
<dbReference type="InterPro" id="IPR036116">
    <property type="entry name" value="FN3_sf"/>
</dbReference>
<evidence type="ECO:0000259" key="8">
    <source>
        <dbReference type="PROSITE" id="PS50853"/>
    </source>
</evidence>
<feature type="region of interest" description="Disordered" evidence="5">
    <location>
        <begin position="440"/>
        <end position="477"/>
    </location>
</feature>
<accession>A0A3B3R201</accession>
<dbReference type="InterPro" id="IPR003591">
    <property type="entry name" value="Leu-rich_rpt_typical-subtyp"/>
</dbReference>
<dbReference type="Gene3D" id="3.80.10.10">
    <property type="entry name" value="Ribonuclease Inhibitor"/>
    <property type="match status" value="3"/>
</dbReference>
<keyword evidence="2 7" id="KW-0732">Signal</keyword>
<name>A0A3B3R201_9TELE</name>
<protein>
    <submittedName>
        <fullName evidence="9">TLR4 interactor with leucine rich repeats</fullName>
    </submittedName>
</protein>
<dbReference type="FunFam" id="3.80.10.10:FF:000169">
    <property type="entry name" value="TLR4 interactor with leucine rich repeats"/>
    <property type="match status" value="1"/>
</dbReference>
<keyword evidence="6" id="KW-1133">Transmembrane helix</keyword>
<keyword evidence="1" id="KW-0433">Leucine-rich repeat</keyword>
<dbReference type="SMART" id="SM00365">
    <property type="entry name" value="LRR_SD22"/>
    <property type="match status" value="6"/>
</dbReference>
<proteinExistence type="predicted"/>
<evidence type="ECO:0000256" key="6">
    <source>
        <dbReference type="SAM" id="Phobius"/>
    </source>
</evidence>
<dbReference type="GeneTree" id="ENSGT00940000161975"/>
<dbReference type="InterPro" id="IPR000483">
    <property type="entry name" value="Cys-rich_flank_reg_C"/>
</dbReference>
<dbReference type="InterPro" id="IPR003961">
    <property type="entry name" value="FN3_dom"/>
</dbReference>
<feature type="signal peptide" evidence="7">
    <location>
        <begin position="1"/>
        <end position="17"/>
    </location>
</feature>
<dbReference type="AlphaFoldDB" id="A0A3B3R201"/>
<dbReference type="InterPro" id="IPR032675">
    <property type="entry name" value="LRR_dom_sf"/>
</dbReference>
<dbReference type="Pfam" id="PF13855">
    <property type="entry name" value="LRR_8"/>
    <property type="match status" value="4"/>
</dbReference>
<evidence type="ECO:0000256" key="2">
    <source>
        <dbReference type="ARBA" id="ARBA00022729"/>
    </source>
</evidence>
<keyword evidence="6" id="KW-0472">Membrane</keyword>
<evidence type="ECO:0000256" key="3">
    <source>
        <dbReference type="ARBA" id="ARBA00022737"/>
    </source>
</evidence>
<feature type="domain" description="Fibronectin type-III" evidence="8">
    <location>
        <begin position="500"/>
        <end position="599"/>
    </location>
</feature>
<evidence type="ECO:0000313" key="9">
    <source>
        <dbReference type="Ensembl" id="ENSPKIP00000012209.1"/>
    </source>
</evidence>
<evidence type="ECO:0000256" key="4">
    <source>
        <dbReference type="ARBA" id="ARBA00023157"/>
    </source>
</evidence>
<dbReference type="PROSITE" id="PS51450">
    <property type="entry name" value="LRR"/>
    <property type="match status" value="4"/>
</dbReference>
<dbReference type="PROSITE" id="PS50853">
    <property type="entry name" value="FN3"/>
    <property type="match status" value="1"/>
</dbReference>
<keyword evidence="6" id="KW-0812">Transmembrane</keyword>
<sequence length="710" mass="79064">MASFLALCFLLLPGVLSVAPTCPDRCDCQHAQHLLCANRGLRAVPRAQLPKQADILVFSLAGNFIQNITASDFSRLDGLIRLDLQYNQIRKIHPKAFEKLSKLQELYLGNNLISVISPGTLQSLNKLKILYGNSNDIKEIKPDCFGNLGSIIKLRLDGNSIEKLPDAVFKSLPNLMYLHLESNKLRYIHRNAFINLTNLRFLNLSGNKQKSIRNILTFASLPSLTTLLVSENEIQHIGNHVFQNLKKLLKLSLSNNKISQVELGALKGLSNVRELLMDGNELVHIRSGVLDPLERVEEIDFSRNRIYSVEPSAFTQLQHLKILKLEKNQLTSLSGGIFALNGVLYNLYLNGNNWTCDCNILEFKQWMNTAHSQGRLLTVFVQCQHPDALKGRYLDYLNSTQLLYQGNNSQPCGSDSPVESLAGGLLESAFPRKELNIQADQGGVGQTKKPHAEKNKRKSVVPRSGSPTSAAGKTDTGRVVSSSRLGFPLVTDPCQFNRHFIVNVTVSQVSSNSATITWSVREHRSAPASAVSFRVLFDRFGQAVRFPRFVYVRDGGHSVTLHELSVDTTYMVCVEGLVGGAVCQVASRDHCTGVVTLGTVRSGADLQLVTMAMLGVNALLLLLVGGAWMGRRLRRRLQHRKSAVHVRHMYSTRRPFRAMAPAVASDFTSYQSSRPRMCPVDEGDLIEFPCDRFLDNNSTRRDEALQRFTD</sequence>
<dbReference type="SUPFAM" id="SSF49265">
    <property type="entry name" value="Fibronectin type III"/>
    <property type="match status" value="1"/>
</dbReference>
<dbReference type="CDD" id="cd00063">
    <property type="entry name" value="FN3"/>
    <property type="match status" value="1"/>
</dbReference>
<dbReference type="Ensembl" id="ENSPKIT00000036595.1">
    <property type="protein sequence ID" value="ENSPKIP00000012209.1"/>
    <property type="gene ID" value="ENSPKIG00000000080.1"/>
</dbReference>
<dbReference type="STRING" id="1676925.ENSPKIP00000012209"/>
<dbReference type="Gene3D" id="2.60.40.10">
    <property type="entry name" value="Immunoglobulins"/>
    <property type="match status" value="1"/>
</dbReference>
<keyword evidence="10" id="KW-1185">Reference proteome</keyword>
<reference evidence="9" key="1">
    <citation type="submission" date="2025-08" db="UniProtKB">
        <authorList>
            <consortium name="Ensembl"/>
        </authorList>
    </citation>
    <scope>IDENTIFICATION</scope>
</reference>
<evidence type="ECO:0000256" key="5">
    <source>
        <dbReference type="SAM" id="MobiDB-lite"/>
    </source>
</evidence>
<organism evidence="9 10">
    <name type="scientific">Paramormyrops kingsleyae</name>
    <dbReference type="NCBI Taxonomy" id="1676925"/>
    <lineage>
        <taxon>Eukaryota</taxon>
        <taxon>Metazoa</taxon>
        <taxon>Chordata</taxon>
        <taxon>Craniata</taxon>
        <taxon>Vertebrata</taxon>
        <taxon>Euteleostomi</taxon>
        <taxon>Actinopterygii</taxon>
        <taxon>Neopterygii</taxon>
        <taxon>Teleostei</taxon>
        <taxon>Osteoglossocephala</taxon>
        <taxon>Osteoglossomorpha</taxon>
        <taxon>Osteoglossiformes</taxon>
        <taxon>Mormyridae</taxon>
        <taxon>Paramormyrops</taxon>
    </lineage>
</organism>
<feature type="chain" id="PRO_5017176219" evidence="7">
    <location>
        <begin position="18"/>
        <end position="710"/>
    </location>
</feature>
<feature type="compositionally biased region" description="Basic residues" evidence="5">
    <location>
        <begin position="448"/>
        <end position="460"/>
    </location>
</feature>